<keyword evidence="1" id="KW-0548">Nucleotidyltransferase</keyword>
<accession>A0ABQ4WWW3</accession>
<reference evidence="1" key="1">
    <citation type="journal article" date="2022" name="Int. J. Mol. Sci.">
        <title>Draft Genome of Tanacetum Coccineum: Genomic Comparison of Closely Related Tanacetum-Family Plants.</title>
        <authorList>
            <person name="Yamashiro T."/>
            <person name="Shiraishi A."/>
            <person name="Nakayama K."/>
            <person name="Satake H."/>
        </authorList>
    </citation>
    <scope>NUCLEOTIDE SEQUENCE</scope>
</reference>
<evidence type="ECO:0000313" key="2">
    <source>
        <dbReference type="Proteomes" id="UP001151760"/>
    </source>
</evidence>
<dbReference type="Gene3D" id="3.30.420.10">
    <property type="entry name" value="Ribonuclease H-like superfamily/Ribonuclease H"/>
    <property type="match status" value="1"/>
</dbReference>
<protein>
    <submittedName>
        <fullName evidence="1">Reverse transcriptase domain-containing protein</fullName>
    </submittedName>
</protein>
<keyword evidence="1" id="KW-0808">Transferase</keyword>
<sequence>MALWPFYQWGIDILGPLSESAEKVKFVILAIDYFTKWIEAKPLERIIRKEGKNFLWDNIVCQFGLPRIKSRITEPNLSTIHSKAGAKD</sequence>
<dbReference type="InterPro" id="IPR012337">
    <property type="entry name" value="RNaseH-like_sf"/>
</dbReference>
<dbReference type="InterPro" id="IPR036397">
    <property type="entry name" value="RNaseH_sf"/>
</dbReference>
<name>A0ABQ4WWW3_9ASTR</name>
<comment type="caution">
    <text evidence="1">The sequence shown here is derived from an EMBL/GenBank/DDBJ whole genome shotgun (WGS) entry which is preliminary data.</text>
</comment>
<gene>
    <name evidence="1" type="ORF">Tco_0652059</name>
</gene>
<dbReference type="Proteomes" id="UP001151760">
    <property type="component" value="Unassembled WGS sequence"/>
</dbReference>
<dbReference type="GO" id="GO:0003964">
    <property type="term" value="F:RNA-directed DNA polymerase activity"/>
    <property type="evidence" value="ECO:0007669"/>
    <property type="project" value="UniProtKB-KW"/>
</dbReference>
<reference evidence="1" key="2">
    <citation type="submission" date="2022-01" db="EMBL/GenBank/DDBJ databases">
        <authorList>
            <person name="Yamashiro T."/>
            <person name="Shiraishi A."/>
            <person name="Satake H."/>
            <person name="Nakayama K."/>
        </authorList>
    </citation>
    <scope>NUCLEOTIDE SEQUENCE</scope>
</reference>
<organism evidence="1 2">
    <name type="scientific">Tanacetum coccineum</name>
    <dbReference type="NCBI Taxonomy" id="301880"/>
    <lineage>
        <taxon>Eukaryota</taxon>
        <taxon>Viridiplantae</taxon>
        <taxon>Streptophyta</taxon>
        <taxon>Embryophyta</taxon>
        <taxon>Tracheophyta</taxon>
        <taxon>Spermatophyta</taxon>
        <taxon>Magnoliopsida</taxon>
        <taxon>eudicotyledons</taxon>
        <taxon>Gunneridae</taxon>
        <taxon>Pentapetalae</taxon>
        <taxon>asterids</taxon>
        <taxon>campanulids</taxon>
        <taxon>Asterales</taxon>
        <taxon>Asteraceae</taxon>
        <taxon>Asteroideae</taxon>
        <taxon>Anthemideae</taxon>
        <taxon>Anthemidinae</taxon>
        <taxon>Tanacetum</taxon>
    </lineage>
</organism>
<proteinExistence type="predicted"/>
<keyword evidence="2" id="KW-1185">Reference proteome</keyword>
<evidence type="ECO:0000313" key="1">
    <source>
        <dbReference type="EMBL" id="GJS57275.1"/>
    </source>
</evidence>
<keyword evidence="1" id="KW-0695">RNA-directed DNA polymerase</keyword>
<dbReference type="SUPFAM" id="SSF53098">
    <property type="entry name" value="Ribonuclease H-like"/>
    <property type="match status" value="1"/>
</dbReference>
<dbReference type="EMBL" id="BQNB010008994">
    <property type="protein sequence ID" value="GJS57275.1"/>
    <property type="molecule type" value="Genomic_DNA"/>
</dbReference>